<keyword evidence="14" id="KW-1185">Reference proteome</keyword>
<feature type="binding site" evidence="9">
    <location>
        <begin position="184"/>
        <end position="185"/>
    </location>
    <ligand>
        <name>2-[(2R,5Z)-2-carboxy-4-methylthiazol-5(2H)-ylidene]ethyl phosphate</name>
        <dbReference type="ChEBI" id="CHEBI:62899"/>
    </ligand>
</feature>
<evidence type="ECO:0000256" key="8">
    <source>
        <dbReference type="ARBA" id="ARBA00047883"/>
    </source>
</evidence>
<evidence type="ECO:0000256" key="11">
    <source>
        <dbReference type="RuleBase" id="RU004253"/>
    </source>
</evidence>
<accession>A0ABY6BG98</accession>
<feature type="domain" description="Thiamine phosphate synthase/TenI" evidence="12">
    <location>
        <begin position="11"/>
        <end position="187"/>
    </location>
</feature>
<dbReference type="NCBIfam" id="TIGR00693">
    <property type="entry name" value="thiE"/>
    <property type="match status" value="1"/>
</dbReference>
<dbReference type="PANTHER" id="PTHR20857">
    <property type="entry name" value="THIAMINE-PHOSPHATE PYROPHOSPHORYLASE"/>
    <property type="match status" value="1"/>
</dbReference>
<feature type="binding site" evidence="9">
    <location>
        <position position="89"/>
    </location>
    <ligand>
        <name>Mg(2+)</name>
        <dbReference type="ChEBI" id="CHEBI:18420"/>
    </ligand>
</feature>
<comment type="catalytic activity">
    <reaction evidence="6 9 10">
        <text>4-methyl-5-(2-phosphooxyethyl)-thiazole + 4-amino-2-methyl-5-(diphosphooxymethyl)pyrimidine + H(+) = thiamine phosphate + diphosphate</text>
        <dbReference type="Rhea" id="RHEA:22328"/>
        <dbReference type="ChEBI" id="CHEBI:15378"/>
        <dbReference type="ChEBI" id="CHEBI:33019"/>
        <dbReference type="ChEBI" id="CHEBI:37575"/>
        <dbReference type="ChEBI" id="CHEBI:57841"/>
        <dbReference type="ChEBI" id="CHEBI:58296"/>
        <dbReference type="EC" id="2.5.1.3"/>
    </reaction>
</comment>
<reference evidence="13" key="1">
    <citation type="submission" date="2022-09" db="EMBL/GenBank/DDBJ databases">
        <title>Tahibacter sp. nov., isolated from a fresh water.</title>
        <authorList>
            <person name="Baek J.H."/>
            <person name="Lee J.K."/>
            <person name="Kim J.M."/>
            <person name="Jeon C.O."/>
        </authorList>
    </citation>
    <scope>NUCLEOTIDE SEQUENCE</scope>
    <source>
        <strain evidence="13">W38</strain>
    </source>
</reference>
<feature type="binding site" evidence="9">
    <location>
        <position position="138"/>
    </location>
    <ligand>
        <name>4-amino-2-methyl-5-(diphosphooxymethyl)pyrimidine</name>
        <dbReference type="ChEBI" id="CHEBI:57841"/>
    </ligand>
</feature>
<evidence type="ECO:0000256" key="3">
    <source>
        <dbReference type="ARBA" id="ARBA00022723"/>
    </source>
</evidence>
<dbReference type="RefSeq" id="WP_261696009.1">
    <property type="nucleotide sequence ID" value="NZ_CP104694.1"/>
</dbReference>
<dbReference type="InterPro" id="IPR022998">
    <property type="entry name" value="ThiamineP_synth_TenI"/>
</dbReference>
<comment type="catalytic activity">
    <reaction evidence="7 9 10">
        <text>2-(2-carboxy-4-methylthiazol-5-yl)ethyl phosphate + 4-amino-2-methyl-5-(diphosphooxymethyl)pyrimidine + 2 H(+) = thiamine phosphate + CO2 + diphosphate</text>
        <dbReference type="Rhea" id="RHEA:47848"/>
        <dbReference type="ChEBI" id="CHEBI:15378"/>
        <dbReference type="ChEBI" id="CHEBI:16526"/>
        <dbReference type="ChEBI" id="CHEBI:33019"/>
        <dbReference type="ChEBI" id="CHEBI:37575"/>
        <dbReference type="ChEBI" id="CHEBI:57841"/>
        <dbReference type="ChEBI" id="CHEBI:62890"/>
        <dbReference type="EC" id="2.5.1.3"/>
    </reaction>
</comment>
<evidence type="ECO:0000256" key="4">
    <source>
        <dbReference type="ARBA" id="ARBA00022842"/>
    </source>
</evidence>
<organism evidence="13 14">
    <name type="scientific">Tahibacter amnicola</name>
    <dbReference type="NCBI Taxonomy" id="2976241"/>
    <lineage>
        <taxon>Bacteria</taxon>
        <taxon>Pseudomonadati</taxon>
        <taxon>Pseudomonadota</taxon>
        <taxon>Gammaproteobacteria</taxon>
        <taxon>Lysobacterales</taxon>
        <taxon>Rhodanobacteraceae</taxon>
        <taxon>Tahibacter</taxon>
    </lineage>
</organism>
<evidence type="ECO:0000256" key="10">
    <source>
        <dbReference type="RuleBase" id="RU003826"/>
    </source>
</evidence>
<feature type="binding site" evidence="9">
    <location>
        <position position="164"/>
    </location>
    <ligand>
        <name>2-[(2R,5Z)-2-carboxy-4-methylthiazol-5(2H)-ylidene]ethyl phosphate</name>
        <dbReference type="ChEBI" id="CHEBI:62899"/>
    </ligand>
</feature>
<proteinExistence type="inferred from homology"/>
<keyword evidence="4 9" id="KW-0460">Magnesium</keyword>
<dbReference type="EC" id="2.5.1.3" evidence="9"/>
<keyword evidence="5 9" id="KW-0784">Thiamine biosynthesis</keyword>
<dbReference type="InterPro" id="IPR034291">
    <property type="entry name" value="TMP_synthase"/>
</dbReference>
<evidence type="ECO:0000259" key="12">
    <source>
        <dbReference type="Pfam" id="PF02581"/>
    </source>
</evidence>
<dbReference type="Gene3D" id="3.20.20.70">
    <property type="entry name" value="Aldolase class I"/>
    <property type="match status" value="1"/>
</dbReference>
<feature type="binding site" evidence="9">
    <location>
        <position position="71"/>
    </location>
    <ligand>
        <name>Mg(2+)</name>
        <dbReference type="ChEBI" id="CHEBI:18420"/>
    </ligand>
</feature>
<evidence type="ECO:0000256" key="1">
    <source>
        <dbReference type="ARBA" id="ARBA00005165"/>
    </source>
</evidence>
<dbReference type="SUPFAM" id="SSF51391">
    <property type="entry name" value="Thiamin phosphate synthase"/>
    <property type="match status" value="1"/>
</dbReference>
<feature type="binding site" evidence="9">
    <location>
        <begin position="135"/>
        <end position="137"/>
    </location>
    <ligand>
        <name>2-[(2R,5Z)-2-carboxy-4-methylthiazol-5(2H)-ylidene]ethyl phosphate</name>
        <dbReference type="ChEBI" id="CHEBI:62899"/>
    </ligand>
</feature>
<dbReference type="Pfam" id="PF02581">
    <property type="entry name" value="TMP-TENI"/>
    <property type="match status" value="1"/>
</dbReference>
<evidence type="ECO:0000313" key="13">
    <source>
        <dbReference type="EMBL" id="UXI69051.1"/>
    </source>
</evidence>
<sequence>MRHPLLARPGLYVITDGPRADLVAAVTAALAGGARLVQYRDKTQDAARRAEEARALAALCARHDAGFIVNDDVELAAQVAAGVHLGEDDADIAAARTRLGDSAVIGVSCYDDFDRARSLAARGADYVAFGAFYPSSTKPAARRATPELLRRAAALDVPRVAIGGITPENAGPLIEAGADFVAVISAVFGTGDITRAASRFASLFPSP</sequence>
<feature type="binding site" evidence="9">
    <location>
        <begin position="38"/>
        <end position="42"/>
    </location>
    <ligand>
        <name>4-amino-2-methyl-5-(diphosphooxymethyl)pyrimidine</name>
        <dbReference type="ChEBI" id="CHEBI:57841"/>
    </ligand>
</feature>
<dbReference type="InterPro" id="IPR036206">
    <property type="entry name" value="ThiamineP_synth_sf"/>
</dbReference>
<comment type="cofactor">
    <cofactor evidence="9">
        <name>Mg(2+)</name>
        <dbReference type="ChEBI" id="CHEBI:18420"/>
    </cofactor>
    <text evidence="9">Binds 1 Mg(2+) ion per subunit.</text>
</comment>
<evidence type="ECO:0000256" key="9">
    <source>
        <dbReference type="HAMAP-Rule" id="MF_00097"/>
    </source>
</evidence>
<dbReference type="EMBL" id="CP104694">
    <property type="protein sequence ID" value="UXI69051.1"/>
    <property type="molecule type" value="Genomic_DNA"/>
</dbReference>
<feature type="binding site" evidence="9">
    <location>
        <position position="70"/>
    </location>
    <ligand>
        <name>4-amino-2-methyl-5-(diphosphooxymethyl)pyrimidine</name>
        <dbReference type="ChEBI" id="CHEBI:57841"/>
    </ligand>
</feature>
<dbReference type="InterPro" id="IPR013785">
    <property type="entry name" value="Aldolase_TIM"/>
</dbReference>
<protein>
    <recommendedName>
        <fullName evidence="9">Thiamine-phosphate synthase</fullName>
        <shortName evidence="9">TP synthase</shortName>
        <shortName evidence="9">TPS</shortName>
        <ecNumber evidence="9">2.5.1.3</ecNumber>
    </recommendedName>
    <alternativeName>
        <fullName evidence="9">Thiamine-phosphate pyrophosphorylase</fullName>
        <shortName evidence="9">TMP pyrophosphorylase</shortName>
        <shortName evidence="9">TMP-PPase</shortName>
    </alternativeName>
</protein>
<feature type="binding site" evidence="9">
    <location>
        <position position="108"/>
    </location>
    <ligand>
        <name>4-amino-2-methyl-5-(diphosphooxymethyl)pyrimidine</name>
        <dbReference type="ChEBI" id="CHEBI:57841"/>
    </ligand>
</feature>
<dbReference type="GO" id="GO:0004789">
    <property type="term" value="F:thiamine-phosphate diphosphorylase activity"/>
    <property type="evidence" value="ECO:0007669"/>
    <property type="project" value="UniProtKB-EC"/>
</dbReference>
<dbReference type="CDD" id="cd00564">
    <property type="entry name" value="TMP_TenI"/>
    <property type="match status" value="1"/>
</dbReference>
<gene>
    <name evidence="9 13" type="primary">thiE</name>
    <name evidence="13" type="ORF">N4264_05185</name>
</gene>
<name>A0ABY6BG98_9GAMM</name>
<dbReference type="PANTHER" id="PTHR20857:SF15">
    <property type="entry name" value="THIAMINE-PHOSPHATE SYNTHASE"/>
    <property type="match status" value="1"/>
</dbReference>
<dbReference type="HAMAP" id="MF_00097">
    <property type="entry name" value="TMP_synthase"/>
    <property type="match status" value="1"/>
</dbReference>
<comment type="similarity">
    <text evidence="9 10">Belongs to the thiamine-phosphate synthase family.</text>
</comment>
<evidence type="ECO:0000256" key="5">
    <source>
        <dbReference type="ARBA" id="ARBA00022977"/>
    </source>
</evidence>
<evidence type="ECO:0000313" key="14">
    <source>
        <dbReference type="Proteomes" id="UP001064632"/>
    </source>
</evidence>
<comment type="function">
    <text evidence="9">Condenses 4-methyl-5-(beta-hydroxyethyl)thiazole monophosphate (THZ-P) and 2-methyl-4-amino-5-hydroxymethyl pyrimidine pyrophosphate (HMP-PP) to form thiamine monophosphate (TMP).</text>
</comment>
<keyword evidence="2 9" id="KW-0808">Transferase</keyword>
<evidence type="ECO:0000256" key="2">
    <source>
        <dbReference type="ARBA" id="ARBA00022679"/>
    </source>
</evidence>
<keyword evidence="3 9" id="KW-0479">Metal-binding</keyword>
<comment type="pathway">
    <text evidence="1 9 11">Cofactor biosynthesis; thiamine diphosphate biosynthesis; thiamine phosphate from 4-amino-2-methyl-5-diphosphomethylpyrimidine and 4-methyl-5-(2-phosphoethyl)-thiazole: step 1/1.</text>
</comment>
<evidence type="ECO:0000256" key="6">
    <source>
        <dbReference type="ARBA" id="ARBA00047334"/>
    </source>
</evidence>
<dbReference type="Proteomes" id="UP001064632">
    <property type="component" value="Chromosome"/>
</dbReference>
<comment type="catalytic activity">
    <reaction evidence="8 9 10">
        <text>2-[(2R,5Z)-2-carboxy-4-methylthiazol-5(2H)-ylidene]ethyl phosphate + 4-amino-2-methyl-5-(diphosphooxymethyl)pyrimidine + 2 H(+) = thiamine phosphate + CO2 + diphosphate</text>
        <dbReference type="Rhea" id="RHEA:47844"/>
        <dbReference type="ChEBI" id="CHEBI:15378"/>
        <dbReference type="ChEBI" id="CHEBI:16526"/>
        <dbReference type="ChEBI" id="CHEBI:33019"/>
        <dbReference type="ChEBI" id="CHEBI:37575"/>
        <dbReference type="ChEBI" id="CHEBI:57841"/>
        <dbReference type="ChEBI" id="CHEBI:62899"/>
        <dbReference type="EC" id="2.5.1.3"/>
    </reaction>
</comment>
<evidence type="ECO:0000256" key="7">
    <source>
        <dbReference type="ARBA" id="ARBA00047851"/>
    </source>
</evidence>